<dbReference type="EMBL" id="JAGFBS010000018">
    <property type="protein sequence ID" value="KAG6374462.1"/>
    <property type="molecule type" value="Genomic_DNA"/>
</dbReference>
<evidence type="ECO:0000313" key="3">
    <source>
        <dbReference type="Proteomes" id="UP000683000"/>
    </source>
</evidence>
<dbReference type="InterPro" id="IPR036028">
    <property type="entry name" value="SH3-like_dom_sf"/>
</dbReference>
<protein>
    <recommendedName>
        <fullName evidence="4">SH3 domain-containing protein</fullName>
    </recommendedName>
</protein>
<keyword evidence="3" id="KW-1185">Reference proteome</keyword>
<accession>A0A8I2YMT3</accession>
<dbReference type="Gene3D" id="2.30.30.40">
    <property type="entry name" value="SH3 Domains"/>
    <property type="match status" value="1"/>
</dbReference>
<proteinExistence type="predicted"/>
<name>A0A8I2YMT3_9AGAM</name>
<gene>
    <name evidence="2" type="ORF">JVT61DRAFT_4505</name>
</gene>
<evidence type="ECO:0000313" key="2">
    <source>
        <dbReference type="EMBL" id="KAG6374462.1"/>
    </source>
</evidence>
<evidence type="ECO:0008006" key="4">
    <source>
        <dbReference type="Google" id="ProtNLM"/>
    </source>
</evidence>
<dbReference type="OrthoDB" id="5340910at2759"/>
<reference evidence="2" key="1">
    <citation type="submission" date="2021-03" db="EMBL/GenBank/DDBJ databases">
        <title>Evolutionary innovations through gain and loss of genes in the ectomycorrhizal Boletales.</title>
        <authorList>
            <person name="Wu G."/>
            <person name="Miyauchi S."/>
            <person name="Morin E."/>
            <person name="Yang Z.-L."/>
            <person name="Xu J."/>
            <person name="Martin F.M."/>
        </authorList>
    </citation>
    <scope>NUCLEOTIDE SEQUENCE</scope>
    <source>
        <strain evidence="2">BR01</strain>
    </source>
</reference>
<organism evidence="2 3">
    <name type="scientific">Boletus reticuloceps</name>
    <dbReference type="NCBI Taxonomy" id="495285"/>
    <lineage>
        <taxon>Eukaryota</taxon>
        <taxon>Fungi</taxon>
        <taxon>Dikarya</taxon>
        <taxon>Basidiomycota</taxon>
        <taxon>Agaricomycotina</taxon>
        <taxon>Agaricomycetes</taxon>
        <taxon>Agaricomycetidae</taxon>
        <taxon>Boletales</taxon>
        <taxon>Boletineae</taxon>
        <taxon>Boletaceae</taxon>
        <taxon>Boletoideae</taxon>
        <taxon>Boletus</taxon>
    </lineage>
</organism>
<dbReference type="Proteomes" id="UP000683000">
    <property type="component" value="Unassembled WGS sequence"/>
</dbReference>
<evidence type="ECO:0000256" key="1">
    <source>
        <dbReference type="SAM" id="MobiDB-lite"/>
    </source>
</evidence>
<dbReference type="AlphaFoldDB" id="A0A8I2YMT3"/>
<sequence length="188" mass="20664">MPEKSITRKPHACGLSDSMAGVLPPASSTTSLPRRRVLSILNPAHPRHSRSSSAFSGYTQYRLPPGLSPRHSLFRSVSPSQARIVQQPFEPTLPDELSLQCGEHLSVLQSFDDGWCVVARETSRRSILFVGVNNEDNIDIGLVPTWVFVKSLEGVASTRPIRSTSLNALRLGQNPATRDMITSWSNFA</sequence>
<dbReference type="SUPFAM" id="SSF50044">
    <property type="entry name" value="SH3-domain"/>
    <property type="match status" value="1"/>
</dbReference>
<comment type="caution">
    <text evidence="2">The sequence shown here is derived from an EMBL/GenBank/DDBJ whole genome shotgun (WGS) entry which is preliminary data.</text>
</comment>
<feature type="region of interest" description="Disordered" evidence="1">
    <location>
        <begin position="1"/>
        <end position="30"/>
    </location>
</feature>